<gene>
    <name evidence="8" type="primary">LOC116304046</name>
</gene>
<reference evidence="8" key="1">
    <citation type="submission" date="2025-08" db="UniProtKB">
        <authorList>
            <consortium name="RefSeq"/>
        </authorList>
    </citation>
    <scope>IDENTIFICATION</scope>
    <source>
        <tissue evidence="8">Tentacle</tissue>
    </source>
</reference>
<protein>
    <submittedName>
        <fullName evidence="8">Doublesex- and mab-3-related transcription factor DM-W-like</fullName>
    </submittedName>
</protein>
<dbReference type="Proteomes" id="UP000515163">
    <property type="component" value="Unplaced"/>
</dbReference>
<keyword evidence="2 5" id="KW-0862">Zinc</keyword>
<dbReference type="InParanoid" id="A0A6P8ITG7"/>
<dbReference type="PROSITE" id="PS50809">
    <property type="entry name" value="DM_2"/>
    <property type="match status" value="1"/>
</dbReference>
<keyword evidence="1 5" id="KW-0479">Metal-binding</keyword>
<dbReference type="OrthoDB" id="10337332at2759"/>
<evidence type="ECO:0000259" key="6">
    <source>
        <dbReference type="PROSITE" id="PS50809"/>
    </source>
</evidence>
<keyword evidence="7" id="KW-1185">Reference proteome</keyword>
<evidence type="ECO:0000256" key="4">
    <source>
        <dbReference type="ARBA" id="ARBA00023242"/>
    </source>
</evidence>
<organism evidence="7 8">
    <name type="scientific">Actinia tenebrosa</name>
    <name type="common">Australian red waratah sea anemone</name>
    <dbReference type="NCBI Taxonomy" id="6105"/>
    <lineage>
        <taxon>Eukaryota</taxon>
        <taxon>Metazoa</taxon>
        <taxon>Cnidaria</taxon>
        <taxon>Anthozoa</taxon>
        <taxon>Hexacorallia</taxon>
        <taxon>Actiniaria</taxon>
        <taxon>Actiniidae</taxon>
        <taxon>Actinia</taxon>
    </lineage>
</organism>
<dbReference type="Pfam" id="PF00751">
    <property type="entry name" value="DM"/>
    <property type="match status" value="1"/>
</dbReference>
<keyword evidence="4 5" id="KW-0539">Nucleus</keyword>
<dbReference type="KEGG" id="aten:116304046"/>
<dbReference type="GO" id="GO:0005634">
    <property type="term" value="C:nucleus"/>
    <property type="evidence" value="ECO:0007669"/>
    <property type="project" value="UniProtKB-SubCell"/>
</dbReference>
<proteinExistence type="predicted"/>
<accession>A0A6P8ITG7</accession>
<comment type="subcellular location">
    <subcellularLocation>
        <location evidence="5">Nucleus</location>
    </subcellularLocation>
</comment>
<evidence type="ECO:0000256" key="2">
    <source>
        <dbReference type="ARBA" id="ARBA00022833"/>
    </source>
</evidence>
<evidence type="ECO:0000313" key="7">
    <source>
        <dbReference type="Proteomes" id="UP000515163"/>
    </source>
</evidence>
<evidence type="ECO:0000256" key="1">
    <source>
        <dbReference type="ARBA" id="ARBA00022723"/>
    </source>
</evidence>
<evidence type="ECO:0000256" key="3">
    <source>
        <dbReference type="ARBA" id="ARBA00023125"/>
    </source>
</evidence>
<feature type="domain" description="DM" evidence="6">
    <location>
        <begin position="13"/>
        <end position="61"/>
    </location>
</feature>
<sequence>MNGKESRGQERRCRKCKAHGKTNYLKNYHKKKCEYKDCDCKTCTMVTRTRERSKIILQKKRQMIKEQKLQEQRNVGEMPADFHPCLHKGMPVAVNRQSPQHLLTMQQTQFHSTQFQSYVTNMTKLVARILQQTTSAEDIPSNLYDVVAKTFNPSWSMSSKASAITNGPNITTTFGSKYYMGTSWQGVHYQ</sequence>
<dbReference type="GeneID" id="116304046"/>
<keyword evidence="3 5" id="KW-0238">DNA-binding</keyword>
<dbReference type="InterPro" id="IPR036407">
    <property type="entry name" value="DM_DNA-bd_sf"/>
</dbReference>
<dbReference type="SMART" id="SM00301">
    <property type="entry name" value="DM"/>
    <property type="match status" value="1"/>
</dbReference>
<dbReference type="RefSeq" id="XP_031569555.1">
    <property type="nucleotide sequence ID" value="XM_031713695.1"/>
</dbReference>
<name>A0A6P8ITG7_ACTTE</name>
<feature type="DNA-binding region" description="DM" evidence="5">
    <location>
        <begin position="13"/>
        <end position="61"/>
    </location>
</feature>
<evidence type="ECO:0000256" key="5">
    <source>
        <dbReference type="PROSITE-ProRule" id="PRU00070"/>
    </source>
</evidence>
<evidence type="ECO:0000313" key="8">
    <source>
        <dbReference type="RefSeq" id="XP_031569555.1"/>
    </source>
</evidence>
<dbReference type="GO" id="GO:0043565">
    <property type="term" value="F:sequence-specific DNA binding"/>
    <property type="evidence" value="ECO:0007669"/>
    <property type="project" value="InterPro"/>
</dbReference>
<dbReference type="SUPFAM" id="SSF82927">
    <property type="entry name" value="Cysteine-rich DNA binding domain, (DM domain)"/>
    <property type="match status" value="1"/>
</dbReference>
<dbReference type="GO" id="GO:0006355">
    <property type="term" value="P:regulation of DNA-templated transcription"/>
    <property type="evidence" value="ECO:0007669"/>
    <property type="project" value="InterPro"/>
</dbReference>
<dbReference type="Gene3D" id="4.10.1040.10">
    <property type="entry name" value="DM DNA-binding domain"/>
    <property type="match status" value="1"/>
</dbReference>
<dbReference type="InterPro" id="IPR001275">
    <property type="entry name" value="DM_DNA-bd"/>
</dbReference>
<dbReference type="GO" id="GO:0046872">
    <property type="term" value="F:metal ion binding"/>
    <property type="evidence" value="ECO:0007669"/>
    <property type="project" value="UniProtKB-KW"/>
</dbReference>
<dbReference type="AlphaFoldDB" id="A0A6P8ITG7"/>